<evidence type="ECO:0000256" key="1">
    <source>
        <dbReference type="SAM" id="SignalP"/>
    </source>
</evidence>
<protein>
    <submittedName>
        <fullName evidence="2">SFRICE_031626</fullName>
    </submittedName>
</protein>
<name>A0A2H1V1G2_SPOFR</name>
<organism evidence="2">
    <name type="scientific">Spodoptera frugiperda</name>
    <name type="common">Fall armyworm</name>
    <dbReference type="NCBI Taxonomy" id="7108"/>
    <lineage>
        <taxon>Eukaryota</taxon>
        <taxon>Metazoa</taxon>
        <taxon>Ecdysozoa</taxon>
        <taxon>Arthropoda</taxon>
        <taxon>Hexapoda</taxon>
        <taxon>Insecta</taxon>
        <taxon>Pterygota</taxon>
        <taxon>Neoptera</taxon>
        <taxon>Endopterygota</taxon>
        <taxon>Lepidoptera</taxon>
        <taxon>Glossata</taxon>
        <taxon>Ditrysia</taxon>
        <taxon>Noctuoidea</taxon>
        <taxon>Noctuidae</taxon>
        <taxon>Amphipyrinae</taxon>
        <taxon>Spodoptera</taxon>
    </lineage>
</organism>
<accession>A0A2H1V1G2</accession>
<evidence type="ECO:0000313" key="2">
    <source>
        <dbReference type="EMBL" id="SOQ34688.1"/>
    </source>
</evidence>
<dbReference type="AlphaFoldDB" id="A0A2H1V1G2"/>
<feature type="chain" id="PRO_5013836804" evidence="1">
    <location>
        <begin position="31"/>
        <end position="118"/>
    </location>
</feature>
<proteinExistence type="predicted"/>
<dbReference type="EMBL" id="ODYU01000242">
    <property type="protein sequence ID" value="SOQ34688.1"/>
    <property type="molecule type" value="Genomic_DNA"/>
</dbReference>
<keyword evidence="1" id="KW-0732">Signal</keyword>
<sequence>MHTLLKALDNRYKKMKNLLVFASVIALAVALPAREPVDPDTAAPAPAPELSVEDPAVLNGEPDAVVPVDQQEGIPAALASPKEVKSAVSTSGMLVQNIFRIDYIQTAFSNMGSVTIYQ</sequence>
<feature type="signal peptide" evidence="1">
    <location>
        <begin position="1"/>
        <end position="30"/>
    </location>
</feature>
<reference evidence="2" key="1">
    <citation type="submission" date="2016-07" db="EMBL/GenBank/DDBJ databases">
        <authorList>
            <person name="Bretaudeau A."/>
        </authorList>
    </citation>
    <scope>NUCLEOTIDE SEQUENCE</scope>
    <source>
        <strain evidence="2">Rice</strain>
        <tissue evidence="2">Whole body</tissue>
    </source>
</reference>
<gene>
    <name evidence="2" type="ORF">SFRICE_031626</name>
</gene>